<evidence type="ECO:0000256" key="1">
    <source>
        <dbReference type="SAM" id="Phobius"/>
    </source>
</evidence>
<dbReference type="EMBL" id="VYUT01000008">
    <property type="protein sequence ID" value="KAA9205700.1"/>
    <property type="molecule type" value="Genomic_DNA"/>
</dbReference>
<proteinExistence type="predicted"/>
<accession>A0A5N0YRQ3</accession>
<name>A0A5N0YRQ3_9ENTE</name>
<keyword evidence="1" id="KW-0812">Transmembrane</keyword>
<protein>
    <submittedName>
        <fullName evidence="2">Uncharacterized protein</fullName>
    </submittedName>
</protein>
<reference evidence="2 3" key="1">
    <citation type="submission" date="2019-09" db="EMBL/GenBank/DDBJ databases">
        <title>Vancomyinc resistant enterococci isolated from farm animals in Switzerland.</title>
        <authorList>
            <person name="Stevens M.J.A."/>
            <person name="Stephan R."/>
            <person name="Morach M."/>
            <person name="Nuesch-Inderbinen M."/>
        </authorList>
    </citation>
    <scope>NUCLEOTIDE SEQUENCE [LARGE SCALE GENOMIC DNA]</scope>
    <source>
        <strain evidence="2 3">GH27</strain>
    </source>
</reference>
<evidence type="ECO:0000313" key="3">
    <source>
        <dbReference type="Proteomes" id="UP000326078"/>
    </source>
</evidence>
<keyword evidence="1" id="KW-1133">Transmembrane helix</keyword>
<dbReference type="Proteomes" id="UP000326078">
    <property type="component" value="Unassembled WGS sequence"/>
</dbReference>
<dbReference type="RefSeq" id="WP_123862909.1">
    <property type="nucleotide sequence ID" value="NZ_CP042597.1"/>
</dbReference>
<organism evidence="2 3">
    <name type="scientific">Enterococcus durans</name>
    <dbReference type="NCBI Taxonomy" id="53345"/>
    <lineage>
        <taxon>Bacteria</taxon>
        <taxon>Bacillati</taxon>
        <taxon>Bacillota</taxon>
        <taxon>Bacilli</taxon>
        <taxon>Lactobacillales</taxon>
        <taxon>Enterococcaceae</taxon>
        <taxon>Enterococcus</taxon>
    </lineage>
</organism>
<keyword evidence="1" id="KW-0472">Membrane</keyword>
<feature type="transmembrane region" description="Helical" evidence="1">
    <location>
        <begin position="30"/>
        <end position="49"/>
    </location>
</feature>
<evidence type="ECO:0000313" key="2">
    <source>
        <dbReference type="EMBL" id="KAA9205700.1"/>
    </source>
</evidence>
<dbReference type="AlphaFoldDB" id="A0A5N0YRQ3"/>
<feature type="transmembrane region" description="Helical" evidence="1">
    <location>
        <begin position="55"/>
        <end position="77"/>
    </location>
</feature>
<gene>
    <name evidence="2" type="ORF">F6X95_06675</name>
</gene>
<comment type="caution">
    <text evidence="2">The sequence shown here is derived from an EMBL/GenBank/DDBJ whole genome shotgun (WGS) entry which is preliminary data.</text>
</comment>
<sequence>MIQLVLDLIREVLFGTTPEGSSRKQFKRDFIVRGIFYSLAFIIVLLGIIKLPEMRLLLTGVLLVIIVGFVVTTISSLRNRNSTNFQNPK</sequence>